<evidence type="ECO:0000259" key="5">
    <source>
        <dbReference type="Pfam" id="PF02737"/>
    </source>
</evidence>
<dbReference type="InterPro" id="IPR006108">
    <property type="entry name" value="3HC_DH_C"/>
</dbReference>
<dbReference type="NCBIfam" id="NF006124">
    <property type="entry name" value="PRK08268.1"/>
    <property type="match status" value="1"/>
</dbReference>
<dbReference type="PANTHER" id="PTHR48075">
    <property type="entry name" value="3-HYDROXYACYL-COA DEHYDROGENASE FAMILY PROTEIN"/>
    <property type="match status" value="1"/>
</dbReference>
<evidence type="ECO:0000256" key="2">
    <source>
        <dbReference type="ARBA" id="ARBA00023002"/>
    </source>
</evidence>
<proteinExistence type="inferred from homology"/>
<dbReference type="SUPFAM" id="SSF51735">
    <property type="entry name" value="NAD(P)-binding Rossmann-fold domains"/>
    <property type="match status" value="1"/>
</dbReference>
<dbReference type="InterPro" id="IPR041040">
    <property type="entry name" value="3HCDH_RFF"/>
</dbReference>
<dbReference type="PANTHER" id="PTHR48075:SF5">
    <property type="entry name" value="3-HYDROXYBUTYRYL-COA DEHYDROGENASE"/>
    <property type="match status" value="1"/>
</dbReference>
<dbReference type="Pfam" id="PF18321">
    <property type="entry name" value="3HCDH_RFF"/>
    <property type="match status" value="1"/>
</dbReference>
<dbReference type="SUPFAM" id="SSF48179">
    <property type="entry name" value="6-phosphogluconate dehydrogenase C-terminal domain-like"/>
    <property type="match status" value="2"/>
</dbReference>
<dbReference type="PROSITE" id="PS00067">
    <property type="entry name" value="3HCDH"/>
    <property type="match status" value="1"/>
</dbReference>
<evidence type="ECO:0000313" key="8">
    <source>
        <dbReference type="Proteomes" id="UP000242496"/>
    </source>
</evidence>
<dbReference type="AlphaFoldDB" id="A0A1I7J9P7"/>
<dbReference type="OrthoDB" id="5389341at2"/>
<dbReference type="InterPro" id="IPR006176">
    <property type="entry name" value="3-OHacyl-CoA_DH_NAD-bd"/>
</dbReference>
<dbReference type="RefSeq" id="WP_092552569.1">
    <property type="nucleotide sequence ID" value="NZ_CAWRBG010000076.1"/>
</dbReference>
<keyword evidence="8" id="KW-1185">Reference proteome</keyword>
<dbReference type="Pfam" id="PF02737">
    <property type="entry name" value="3HCDH_N"/>
    <property type="match status" value="1"/>
</dbReference>
<dbReference type="InterPro" id="IPR006180">
    <property type="entry name" value="3-OHacyl-CoA_DH_CS"/>
</dbReference>
<dbReference type="GO" id="GO:0070403">
    <property type="term" value="F:NAD+ binding"/>
    <property type="evidence" value="ECO:0007669"/>
    <property type="project" value="InterPro"/>
</dbReference>
<protein>
    <submittedName>
        <fullName evidence="7">3-hydroxybutyryl-CoA dehydrogenase</fullName>
    </submittedName>
</protein>
<organism evidence="7 8">
    <name type="scientific">Xenorhabdus koppenhoeferi</name>
    <dbReference type="NCBI Taxonomy" id="351659"/>
    <lineage>
        <taxon>Bacteria</taxon>
        <taxon>Pseudomonadati</taxon>
        <taxon>Pseudomonadota</taxon>
        <taxon>Gammaproteobacteria</taxon>
        <taxon>Enterobacterales</taxon>
        <taxon>Morganellaceae</taxon>
        <taxon>Xenorhabdus</taxon>
    </lineage>
</organism>
<dbReference type="Pfam" id="PF00725">
    <property type="entry name" value="3HCDH"/>
    <property type="match status" value="2"/>
</dbReference>
<comment type="similarity">
    <text evidence="1">Belongs to the 3-hydroxyacyl-CoA dehydrogenase family.</text>
</comment>
<feature type="domain" description="3-hydroxyacyl-CoA dehydrogenase NAD binding" evidence="5">
    <location>
        <begin position="10"/>
        <end position="186"/>
    </location>
</feature>
<dbReference type="Gene3D" id="1.10.1040.10">
    <property type="entry name" value="N-(1-d-carboxylethyl)-l-norvaline Dehydrogenase, domain 2"/>
    <property type="match status" value="1"/>
</dbReference>
<dbReference type="FunFam" id="3.40.50.720:FF:000009">
    <property type="entry name" value="Fatty oxidation complex, alpha subunit"/>
    <property type="match status" value="1"/>
</dbReference>
<dbReference type="GO" id="GO:0016616">
    <property type="term" value="F:oxidoreductase activity, acting on the CH-OH group of donors, NAD or NADP as acceptor"/>
    <property type="evidence" value="ECO:0007669"/>
    <property type="project" value="InterPro"/>
</dbReference>
<keyword evidence="3" id="KW-0520">NAD</keyword>
<feature type="domain" description="3-hydroxyacyl-CoA dehydrogenase C-terminal" evidence="4">
    <location>
        <begin position="437"/>
        <end position="516"/>
    </location>
</feature>
<evidence type="ECO:0000259" key="4">
    <source>
        <dbReference type="Pfam" id="PF00725"/>
    </source>
</evidence>
<reference evidence="8" key="1">
    <citation type="submission" date="2016-10" db="EMBL/GenBank/DDBJ databases">
        <authorList>
            <person name="Varghese N."/>
            <person name="Submissions S."/>
        </authorList>
    </citation>
    <scope>NUCLEOTIDE SEQUENCE [LARGE SCALE GENOMIC DNA]</scope>
    <source>
        <strain evidence="8">DSM 18168</strain>
    </source>
</reference>
<keyword evidence="2" id="KW-0560">Oxidoreductase</keyword>
<dbReference type="InterPro" id="IPR013328">
    <property type="entry name" value="6PGD_dom2"/>
</dbReference>
<dbReference type="Gene3D" id="3.30.750.190">
    <property type="match status" value="1"/>
</dbReference>
<sequence>MKTPPRNGPIAVIGAGTMGIGIAQVAAQAGHSVLLFDVSGEAARHALDNLHTRLNQRVEMGKAEAGATQALLQRITRVDSLQALAPCVLVIEAIIEQLEAKQNLFRQLESICSARTLFASNTSSLSITAIARELSAPQRMAGLHFFNPAPLMKLVEIIQGLETSPQTVETLKVLIADWKKQPVICRSTPGFIVNRIARPFYAEALRALEEQVASPPTLDAVMKESGGFAMGPLQLMDLIGHDINYAVTESLFHAFYGDPRFQPSLQQKELVDAGYLGRKRGRGFYVYDIKGNDKKKDTQLQPKIEPKQPKGQKLPMRIRATGNWVALPHFVSLLRQPDLQKYNIVFEEHKNDRFHSPTLQLDDVILILTKGRTCAQITDEIRVPVMQFDLSANHQTASIITLSTAYQNTPQQTAKVISFIQSLGKQVILLPDYPGLLAMRTVAMLCNEALDAVNKGIANAEDIDLAMRYGVSYPIGPLTWGEQVGWKHILTTLENLHKYYGESRYRPVPLLRQLAADHARLQLSRRHEDHKHKNNNKGSSHA</sequence>
<evidence type="ECO:0000256" key="3">
    <source>
        <dbReference type="ARBA" id="ARBA00023027"/>
    </source>
</evidence>
<dbReference type="STRING" id="351659.SAMN05421784_1294"/>
<evidence type="ECO:0000259" key="6">
    <source>
        <dbReference type="Pfam" id="PF18321"/>
    </source>
</evidence>
<dbReference type="EMBL" id="FPBJ01000029">
    <property type="protein sequence ID" value="SFU81907.1"/>
    <property type="molecule type" value="Genomic_DNA"/>
</dbReference>
<evidence type="ECO:0000313" key="7">
    <source>
        <dbReference type="EMBL" id="SFU81907.1"/>
    </source>
</evidence>
<dbReference type="GO" id="GO:0006631">
    <property type="term" value="P:fatty acid metabolic process"/>
    <property type="evidence" value="ECO:0007669"/>
    <property type="project" value="InterPro"/>
</dbReference>
<dbReference type="Gene3D" id="3.40.50.720">
    <property type="entry name" value="NAD(P)-binding Rossmann-like Domain"/>
    <property type="match status" value="1"/>
</dbReference>
<evidence type="ECO:0000256" key="1">
    <source>
        <dbReference type="ARBA" id="ARBA00009463"/>
    </source>
</evidence>
<dbReference type="InterPro" id="IPR036291">
    <property type="entry name" value="NAD(P)-bd_dom_sf"/>
</dbReference>
<dbReference type="Proteomes" id="UP000242496">
    <property type="component" value="Unassembled WGS sequence"/>
</dbReference>
<feature type="domain" description="3-hydroxybutyryl-CoA dehydrogenase reduced Rossmann-fold" evidence="6">
    <location>
        <begin position="366"/>
        <end position="434"/>
    </location>
</feature>
<dbReference type="Gene3D" id="1.10.1040.50">
    <property type="match status" value="1"/>
</dbReference>
<accession>A0A1I7J9P7</accession>
<dbReference type="InterPro" id="IPR008927">
    <property type="entry name" value="6-PGluconate_DH-like_C_sf"/>
</dbReference>
<name>A0A1I7J9P7_9GAMM</name>
<feature type="domain" description="3-hydroxyacyl-CoA dehydrogenase C-terminal" evidence="4">
    <location>
        <begin position="190"/>
        <end position="287"/>
    </location>
</feature>
<gene>
    <name evidence="7" type="ORF">SAMN05421784_1294</name>
</gene>